<comment type="similarity">
    <text evidence="1">Belongs to the TACO1 family.</text>
</comment>
<gene>
    <name evidence="6" type="ORF">A2756_06330</name>
</gene>
<dbReference type="Gene3D" id="1.10.10.200">
    <property type="match status" value="1"/>
</dbReference>
<protein>
    <recommendedName>
        <fullName evidence="8">Transcriptional regulator</fullName>
    </recommendedName>
</protein>
<dbReference type="InterPro" id="IPR049083">
    <property type="entry name" value="TACO1_YebC_N"/>
</dbReference>
<dbReference type="PANTHER" id="PTHR12532">
    <property type="entry name" value="TRANSLATIONAL ACTIVATOR OF CYTOCHROME C OXIDASE 1"/>
    <property type="match status" value="1"/>
</dbReference>
<dbReference type="InterPro" id="IPR026564">
    <property type="entry name" value="Transcrip_reg_TACO1-like_dom3"/>
</dbReference>
<evidence type="ECO:0000313" key="6">
    <source>
        <dbReference type="EMBL" id="OGZ46192.1"/>
    </source>
</evidence>
<keyword evidence="2" id="KW-0805">Transcription regulation</keyword>
<dbReference type="Proteomes" id="UP000177785">
    <property type="component" value="Unassembled WGS sequence"/>
</dbReference>
<evidence type="ECO:0000259" key="4">
    <source>
        <dbReference type="Pfam" id="PF01709"/>
    </source>
</evidence>
<dbReference type="InterPro" id="IPR029072">
    <property type="entry name" value="YebC-like"/>
</dbReference>
<accession>A0A1G2G7Y9</accession>
<proteinExistence type="inferred from homology"/>
<dbReference type="InterPro" id="IPR017856">
    <property type="entry name" value="Integrase-like_N"/>
</dbReference>
<evidence type="ECO:0008006" key="8">
    <source>
        <dbReference type="Google" id="ProtNLM"/>
    </source>
</evidence>
<dbReference type="Gene3D" id="3.30.70.980">
    <property type="match status" value="1"/>
</dbReference>
<evidence type="ECO:0000256" key="3">
    <source>
        <dbReference type="ARBA" id="ARBA00023163"/>
    </source>
</evidence>
<dbReference type="Pfam" id="PF01709">
    <property type="entry name" value="Transcrip_reg"/>
    <property type="match status" value="2"/>
</dbReference>
<feature type="domain" description="TACO1/YebC-like second and third" evidence="4">
    <location>
        <begin position="139"/>
        <end position="175"/>
    </location>
</feature>
<feature type="domain" description="TACO1/YebC-like N-terminal" evidence="5">
    <location>
        <begin position="5"/>
        <end position="75"/>
    </location>
</feature>
<keyword evidence="3" id="KW-0804">Transcription</keyword>
<dbReference type="AlphaFoldDB" id="A0A1G2G7Y9"/>
<dbReference type="PANTHER" id="PTHR12532:SF0">
    <property type="entry name" value="TRANSLATIONAL ACTIVATOR OF CYTOCHROME C OXIDASE 1"/>
    <property type="match status" value="1"/>
</dbReference>
<feature type="domain" description="TACO1/YebC-like second and third" evidence="4">
    <location>
        <begin position="82"/>
        <end position="134"/>
    </location>
</feature>
<evidence type="ECO:0000313" key="7">
    <source>
        <dbReference type="Proteomes" id="UP000177785"/>
    </source>
</evidence>
<dbReference type="EMBL" id="MHNL01000001">
    <property type="protein sequence ID" value="OGZ46192.1"/>
    <property type="molecule type" value="Genomic_DNA"/>
</dbReference>
<evidence type="ECO:0000256" key="1">
    <source>
        <dbReference type="ARBA" id="ARBA00008724"/>
    </source>
</evidence>
<sequence>MSGHSKWAQIKHKKALTDAKKGKAFSKLAKLITIAAREKGPNPDTNIQLRSAIEKAQAVNMPKDNIERAVAKGAGTDAAVLQNVLYEAYGPGGVALIVEGVTDNNNRTFAEIRKLMGDHGAKMTPGGALWLFEHDIEGWRPKNTISLSPRDQEQFENLLEELSEHDDVQEVYSNAA</sequence>
<dbReference type="Pfam" id="PF20772">
    <property type="entry name" value="TACO1_YebC_N"/>
    <property type="match status" value="1"/>
</dbReference>
<dbReference type="InterPro" id="IPR002876">
    <property type="entry name" value="Transcrip_reg_TACO1-like"/>
</dbReference>
<dbReference type="SUPFAM" id="SSF75625">
    <property type="entry name" value="YebC-like"/>
    <property type="match status" value="1"/>
</dbReference>
<reference evidence="6 7" key="1">
    <citation type="journal article" date="2016" name="Nat. Commun.">
        <title>Thousands of microbial genomes shed light on interconnected biogeochemical processes in an aquifer system.</title>
        <authorList>
            <person name="Anantharaman K."/>
            <person name="Brown C.T."/>
            <person name="Hug L.A."/>
            <person name="Sharon I."/>
            <person name="Castelle C.J."/>
            <person name="Probst A.J."/>
            <person name="Thomas B.C."/>
            <person name="Singh A."/>
            <person name="Wilkins M.J."/>
            <person name="Karaoz U."/>
            <person name="Brodie E.L."/>
            <person name="Williams K.H."/>
            <person name="Hubbard S.S."/>
            <person name="Banfield J.F."/>
        </authorList>
    </citation>
    <scope>NUCLEOTIDE SEQUENCE [LARGE SCALE GENOMIC DNA]</scope>
</reference>
<dbReference type="InterPro" id="IPR048300">
    <property type="entry name" value="TACO1_YebC-like_2nd/3rd_dom"/>
</dbReference>
<organism evidence="6 7">
    <name type="scientific">Candidatus Ryanbacteria bacterium RIFCSPHIGHO2_01_FULL_48_27</name>
    <dbReference type="NCBI Taxonomy" id="1802115"/>
    <lineage>
        <taxon>Bacteria</taxon>
        <taxon>Candidatus Ryaniibacteriota</taxon>
    </lineage>
</organism>
<name>A0A1G2G7Y9_9BACT</name>
<evidence type="ECO:0000256" key="2">
    <source>
        <dbReference type="ARBA" id="ARBA00023015"/>
    </source>
</evidence>
<dbReference type="FunFam" id="1.10.10.200:FF:000002">
    <property type="entry name" value="Probable transcriptional regulatory protein CLM62_37755"/>
    <property type="match status" value="1"/>
</dbReference>
<evidence type="ECO:0000259" key="5">
    <source>
        <dbReference type="Pfam" id="PF20772"/>
    </source>
</evidence>
<dbReference type="GO" id="GO:0005737">
    <property type="term" value="C:cytoplasm"/>
    <property type="evidence" value="ECO:0007669"/>
    <property type="project" value="UniProtKB-ARBA"/>
</dbReference>
<comment type="caution">
    <text evidence="6">The sequence shown here is derived from an EMBL/GenBank/DDBJ whole genome shotgun (WGS) entry which is preliminary data.</text>
</comment>
<dbReference type="STRING" id="1802115.A2756_06330"/>